<keyword evidence="2" id="KW-1185">Reference proteome</keyword>
<sequence>MINLQFHPGHLRNSQTLPDAKVKHNLLASTRDSISANVTVQPLDFRALATARITQAAEDLARLAGAELKGQGTLGLEAGDGAAEAQHGFRLAHLLALVDEVLEPVV</sequence>
<dbReference type="Proteomes" id="UP001305414">
    <property type="component" value="Unassembled WGS sequence"/>
</dbReference>
<name>A0AAN7UXI5_9PEZI</name>
<gene>
    <name evidence="1" type="ORF">RRF57_012985</name>
</gene>
<protein>
    <submittedName>
        <fullName evidence="1">Uncharacterized protein</fullName>
    </submittedName>
</protein>
<proteinExistence type="predicted"/>
<organism evidence="1 2">
    <name type="scientific">Xylaria bambusicola</name>
    <dbReference type="NCBI Taxonomy" id="326684"/>
    <lineage>
        <taxon>Eukaryota</taxon>
        <taxon>Fungi</taxon>
        <taxon>Dikarya</taxon>
        <taxon>Ascomycota</taxon>
        <taxon>Pezizomycotina</taxon>
        <taxon>Sordariomycetes</taxon>
        <taxon>Xylariomycetidae</taxon>
        <taxon>Xylariales</taxon>
        <taxon>Xylariaceae</taxon>
        <taxon>Xylaria</taxon>
    </lineage>
</organism>
<comment type="caution">
    <text evidence="1">The sequence shown here is derived from an EMBL/GenBank/DDBJ whole genome shotgun (WGS) entry which is preliminary data.</text>
</comment>
<accession>A0AAN7UXI5</accession>
<evidence type="ECO:0000313" key="2">
    <source>
        <dbReference type="Proteomes" id="UP001305414"/>
    </source>
</evidence>
<dbReference type="EMBL" id="JAWHQM010000104">
    <property type="protein sequence ID" value="KAK5637273.1"/>
    <property type="molecule type" value="Genomic_DNA"/>
</dbReference>
<reference evidence="1 2" key="1">
    <citation type="submission" date="2023-10" db="EMBL/GenBank/DDBJ databases">
        <title>Draft genome sequence of Xylaria bambusicola isolate GMP-LS, the root and basal stem rot pathogen of sugarcane in Indonesia.</title>
        <authorList>
            <person name="Selvaraj P."/>
            <person name="Muralishankar V."/>
            <person name="Muruganantham S."/>
            <person name="Sp S."/>
            <person name="Haryani S."/>
            <person name="Lau K.J.X."/>
            <person name="Naqvi N.I."/>
        </authorList>
    </citation>
    <scope>NUCLEOTIDE SEQUENCE [LARGE SCALE GENOMIC DNA]</scope>
    <source>
        <strain evidence="1">GMP-LS</strain>
    </source>
</reference>
<evidence type="ECO:0000313" key="1">
    <source>
        <dbReference type="EMBL" id="KAK5637273.1"/>
    </source>
</evidence>
<dbReference type="AlphaFoldDB" id="A0AAN7UXI5"/>